<dbReference type="EMBL" id="UFSB01000001">
    <property type="protein sequence ID" value="SUU37887.1"/>
    <property type="molecule type" value="Genomic_DNA"/>
</dbReference>
<proteinExistence type="predicted"/>
<sequence>MTDNERLILDLIRQNPFISQQELADKVALSRPL</sequence>
<name>A0A380VHZ0_9PAST</name>
<dbReference type="Proteomes" id="UP000254507">
    <property type="component" value="Unassembled WGS sequence"/>
</dbReference>
<accession>A0A380VHZ0</accession>
<dbReference type="InterPro" id="IPR036388">
    <property type="entry name" value="WH-like_DNA-bd_sf"/>
</dbReference>
<gene>
    <name evidence="1" type="ORF">NCTC10851_01799</name>
</gene>
<evidence type="ECO:0000313" key="2">
    <source>
        <dbReference type="Proteomes" id="UP000254507"/>
    </source>
</evidence>
<organism evidence="1 2">
    <name type="scientific">Actinobacillus seminis</name>
    <dbReference type="NCBI Taxonomy" id="722"/>
    <lineage>
        <taxon>Bacteria</taxon>
        <taxon>Pseudomonadati</taxon>
        <taxon>Pseudomonadota</taxon>
        <taxon>Gammaproteobacteria</taxon>
        <taxon>Pasteurellales</taxon>
        <taxon>Pasteurellaceae</taxon>
        <taxon>Actinobacillus</taxon>
    </lineage>
</organism>
<dbReference type="RefSeq" id="WP_236757327.1">
    <property type="nucleotide sequence ID" value="NZ_JBMHIA010000001.1"/>
</dbReference>
<protein>
    <submittedName>
        <fullName evidence="1">Uncharacterized protein</fullName>
    </submittedName>
</protein>
<dbReference type="AlphaFoldDB" id="A0A380VHZ0"/>
<dbReference type="Pfam" id="PF13412">
    <property type="entry name" value="HTH_24"/>
    <property type="match status" value="1"/>
</dbReference>
<dbReference type="Gene3D" id="1.10.10.10">
    <property type="entry name" value="Winged helix-like DNA-binding domain superfamily/Winged helix DNA-binding domain"/>
    <property type="match status" value="1"/>
</dbReference>
<evidence type="ECO:0000313" key="1">
    <source>
        <dbReference type="EMBL" id="SUU37887.1"/>
    </source>
</evidence>
<reference evidence="1 2" key="1">
    <citation type="submission" date="2018-06" db="EMBL/GenBank/DDBJ databases">
        <authorList>
            <consortium name="Pathogen Informatics"/>
            <person name="Doyle S."/>
        </authorList>
    </citation>
    <scope>NUCLEOTIDE SEQUENCE [LARGE SCALE GENOMIC DNA]</scope>
    <source>
        <strain evidence="1 2">NCTC10851</strain>
    </source>
</reference>